<organism evidence="2">
    <name type="scientific">marine sediment metagenome</name>
    <dbReference type="NCBI Taxonomy" id="412755"/>
    <lineage>
        <taxon>unclassified sequences</taxon>
        <taxon>metagenomes</taxon>
        <taxon>ecological metagenomes</taxon>
    </lineage>
</organism>
<proteinExistence type="predicted"/>
<comment type="caution">
    <text evidence="2">The sequence shown here is derived from an EMBL/GenBank/DDBJ whole genome shotgun (WGS) entry which is preliminary data.</text>
</comment>
<keyword evidence="1" id="KW-1133">Transmembrane helix</keyword>
<gene>
    <name evidence="2" type="ORF">LCGC14_2353880</name>
</gene>
<evidence type="ECO:0000313" key="2">
    <source>
        <dbReference type="EMBL" id="KKL45610.1"/>
    </source>
</evidence>
<feature type="transmembrane region" description="Helical" evidence="1">
    <location>
        <begin position="56"/>
        <end position="77"/>
    </location>
</feature>
<keyword evidence="1" id="KW-0812">Transmembrane</keyword>
<dbReference type="EMBL" id="LAZR01034327">
    <property type="protein sequence ID" value="KKL45610.1"/>
    <property type="molecule type" value="Genomic_DNA"/>
</dbReference>
<sequence>MQLNLMKIYFKMKCNSCLKEKEIYVNQICKECSDKMDKHIIKDKRGIVNCSDSPSLLYTIIILVLGLLVGFIIGGVFQQAYFIKGAVQVVEGLEGTEFNIEIDINETIMATTFFELINDTLQNELKEKTKQKVVNDRN</sequence>
<protein>
    <submittedName>
        <fullName evidence="2">Uncharacterized protein</fullName>
    </submittedName>
</protein>
<name>A0A0F9EL32_9ZZZZ</name>
<keyword evidence="1" id="KW-0472">Membrane</keyword>
<reference evidence="2" key="1">
    <citation type="journal article" date="2015" name="Nature">
        <title>Complex archaea that bridge the gap between prokaryotes and eukaryotes.</title>
        <authorList>
            <person name="Spang A."/>
            <person name="Saw J.H."/>
            <person name="Jorgensen S.L."/>
            <person name="Zaremba-Niedzwiedzka K."/>
            <person name="Martijn J."/>
            <person name="Lind A.E."/>
            <person name="van Eijk R."/>
            <person name="Schleper C."/>
            <person name="Guy L."/>
            <person name="Ettema T.J."/>
        </authorList>
    </citation>
    <scope>NUCLEOTIDE SEQUENCE</scope>
</reference>
<accession>A0A0F9EL32</accession>
<dbReference type="AlphaFoldDB" id="A0A0F9EL32"/>
<evidence type="ECO:0000256" key="1">
    <source>
        <dbReference type="SAM" id="Phobius"/>
    </source>
</evidence>